<dbReference type="InterPro" id="IPR024370">
    <property type="entry name" value="PBP_domain"/>
</dbReference>
<evidence type="ECO:0000313" key="4">
    <source>
        <dbReference type="EMBL" id="SDX19012.1"/>
    </source>
</evidence>
<dbReference type="Pfam" id="PF12849">
    <property type="entry name" value="PBP_like_2"/>
    <property type="match status" value="1"/>
</dbReference>
<evidence type="ECO:0000313" key="5">
    <source>
        <dbReference type="Proteomes" id="UP000199529"/>
    </source>
</evidence>
<dbReference type="RefSeq" id="WP_093264874.1">
    <property type="nucleotide sequence ID" value="NZ_FNOK01000008.1"/>
</dbReference>
<dbReference type="PANTHER" id="PTHR30570:SF1">
    <property type="entry name" value="PHOSPHATE-BINDING PROTEIN PSTS"/>
    <property type="match status" value="1"/>
</dbReference>
<dbReference type="InterPro" id="IPR050811">
    <property type="entry name" value="Phosphate_ABC_transporter"/>
</dbReference>
<dbReference type="Gene3D" id="3.40.190.10">
    <property type="entry name" value="Periplasmic binding protein-like II"/>
    <property type="match status" value="2"/>
</dbReference>
<keyword evidence="5" id="KW-1185">Reference proteome</keyword>
<dbReference type="EMBL" id="FNOK01000008">
    <property type="protein sequence ID" value="SDX19012.1"/>
    <property type="molecule type" value="Genomic_DNA"/>
</dbReference>
<keyword evidence="1" id="KW-0732">Signal</keyword>
<dbReference type="SUPFAM" id="SSF53850">
    <property type="entry name" value="Periplasmic binding protein-like II"/>
    <property type="match status" value="1"/>
</dbReference>
<keyword evidence="2" id="KW-1133">Transmembrane helix</keyword>
<feature type="transmembrane region" description="Helical" evidence="2">
    <location>
        <begin position="6"/>
        <end position="30"/>
    </location>
</feature>
<dbReference type="AlphaFoldDB" id="A0A1H2ZNA8"/>
<gene>
    <name evidence="4" type="ORF">SAMN05216215_1008127</name>
</gene>
<dbReference type="Proteomes" id="UP000199529">
    <property type="component" value="Unassembled WGS sequence"/>
</dbReference>
<accession>A0A1H2ZNA8</accession>
<evidence type="ECO:0000256" key="1">
    <source>
        <dbReference type="ARBA" id="ARBA00022729"/>
    </source>
</evidence>
<evidence type="ECO:0000259" key="3">
    <source>
        <dbReference type="Pfam" id="PF12849"/>
    </source>
</evidence>
<reference evidence="5" key="1">
    <citation type="submission" date="2016-10" db="EMBL/GenBank/DDBJ databases">
        <authorList>
            <person name="Varghese N."/>
            <person name="Submissions S."/>
        </authorList>
    </citation>
    <scope>NUCLEOTIDE SEQUENCE [LARGE SCALE GENOMIC DNA]</scope>
    <source>
        <strain evidence="5">CGMCC 4.3530</strain>
    </source>
</reference>
<keyword evidence="2" id="KW-0812">Transmembrane</keyword>
<dbReference type="STRING" id="418495.SAMN05216215_1008127"/>
<protein>
    <submittedName>
        <fullName evidence="4">Phosphate ABC transporter substrate-binding protein, PhoT family</fullName>
    </submittedName>
</protein>
<evidence type="ECO:0000256" key="2">
    <source>
        <dbReference type="SAM" id="Phobius"/>
    </source>
</evidence>
<organism evidence="4 5">
    <name type="scientific">Saccharopolyspora shandongensis</name>
    <dbReference type="NCBI Taxonomy" id="418495"/>
    <lineage>
        <taxon>Bacteria</taxon>
        <taxon>Bacillati</taxon>
        <taxon>Actinomycetota</taxon>
        <taxon>Actinomycetes</taxon>
        <taxon>Pseudonocardiales</taxon>
        <taxon>Pseudonocardiaceae</taxon>
        <taxon>Saccharopolyspora</taxon>
    </lineage>
</organism>
<proteinExistence type="predicted"/>
<feature type="transmembrane region" description="Helical" evidence="2">
    <location>
        <begin position="208"/>
        <end position="227"/>
    </location>
</feature>
<name>A0A1H2ZNA8_9PSEU</name>
<feature type="domain" description="PBP" evidence="3">
    <location>
        <begin position="237"/>
        <end position="488"/>
    </location>
</feature>
<dbReference type="PANTHER" id="PTHR30570">
    <property type="entry name" value="PERIPLASMIC PHOSPHATE BINDING COMPONENT OF PHOSPHATE ABC TRANSPORTER"/>
    <property type="match status" value="1"/>
</dbReference>
<sequence>MDGFPWELALAIVGALVPLMAFLWEFAFVGRKRLGYRVQMDTTPTDVSALYAGAWRRLERDDGERLVDPSFVLLRIENTGTTNIAEGDYGFPEDTSVGIRVRFPGRRVAGVVVTELSDPSLATYFDAKAPGLGMSDVEEADRTVGLVELPKVKLNSSAHYKVLVVLERAGDEDGGGKIPDPEVVGTISGGVGSGKVHETKSQTGTPRWVVALVCFLLMISLVEPFIIDLTKNEARLDCAAGNLTVTGSTAFEPVLREAADEYAKSCPGANFKWEMRSSAQGLELLNSTRSPEVLAFSDGPKGDRQPELLPQPVAFLLFTIVINPDAGVQDLKPEQIRDVFSGRVVNWRAVGGNDVPVRIVDREALSGTRATLEERLLGGDVEPGENSDDCVEPRNESLRGSVLRCRRTETRSLLDTVANTPGAIGYSELRAAENRKAELRKVRIDGHEASLEAADHGAYPFWQTEYAYTFGELAPTSLAASFRRYLTNQVGSDIIRAYGNRPCVELANPVRCRPE</sequence>
<keyword evidence="2" id="KW-0472">Membrane</keyword>
<dbReference type="OrthoDB" id="9790048at2"/>